<dbReference type="EMBL" id="MU251467">
    <property type="protein sequence ID" value="KAG9234300.1"/>
    <property type="molecule type" value="Genomic_DNA"/>
</dbReference>
<feature type="transmembrane region" description="Helical" evidence="1">
    <location>
        <begin position="101"/>
        <end position="127"/>
    </location>
</feature>
<evidence type="ECO:0000313" key="2">
    <source>
        <dbReference type="EMBL" id="KAG9234300.1"/>
    </source>
</evidence>
<proteinExistence type="predicted"/>
<name>A0A9P8C5J7_9HELO</name>
<feature type="transmembrane region" description="Helical" evidence="1">
    <location>
        <begin position="60"/>
        <end position="81"/>
    </location>
</feature>
<keyword evidence="1" id="KW-0472">Membrane</keyword>
<protein>
    <submittedName>
        <fullName evidence="2">Uncharacterized protein</fullName>
    </submittedName>
</protein>
<accession>A0A9P8C5J7</accession>
<organism evidence="2 3">
    <name type="scientific">Amylocarpus encephaloides</name>
    <dbReference type="NCBI Taxonomy" id="45428"/>
    <lineage>
        <taxon>Eukaryota</taxon>
        <taxon>Fungi</taxon>
        <taxon>Dikarya</taxon>
        <taxon>Ascomycota</taxon>
        <taxon>Pezizomycotina</taxon>
        <taxon>Leotiomycetes</taxon>
        <taxon>Helotiales</taxon>
        <taxon>Helotiales incertae sedis</taxon>
        <taxon>Amylocarpus</taxon>
    </lineage>
</organism>
<reference evidence="2" key="1">
    <citation type="journal article" date="2021" name="IMA Fungus">
        <title>Genomic characterization of three marine fungi, including Emericellopsis atlantica sp. nov. with signatures of a generalist lifestyle and marine biomass degradation.</title>
        <authorList>
            <person name="Hagestad O.C."/>
            <person name="Hou L."/>
            <person name="Andersen J.H."/>
            <person name="Hansen E.H."/>
            <person name="Altermark B."/>
            <person name="Li C."/>
            <person name="Kuhnert E."/>
            <person name="Cox R.J."/>
            <person name="Crous P.W."/>
            <person name="Spatafora J.W."/>
            <person name="Lail K."/>
            <person name="Amirebrahimi M."/>
            <person name="Lipzen A."/>
            <person name="Pangilinan J."/>
            <person name="Andreopoulos W."/>
            <person name="Hayes R.D."/>
            <person name="Ng V."/>
            <person name="Grigoriev I.V."/>
            <person name="Jackson S.A."/>
            <person name="Sutton T.D.S."/>
            <person name="Dobson A.D.W."/>
            <person name="Rama T."/>
        </authorList>
    </citation>
    <scope>NUCLEOTIDE SEQUENCE</scope>
    <source>
        <strain evidence="2">TRa018bII</strain>
    </source>
</reference>
<comment type="caution">
    <text evidence="2">The sequence shown here is derived from an EMBL/GenBank/DDBJ whole genome shotgun (WGS) entry which is preliminary data.</text>
</comment>
<evidence type="ECO:0000313" key="3">
    <source>
        <dbReference type="Proteomes" id="UP000824998"/>
    </source>
</evidence>
<gene>
    <name evidence="2" type="ORF">BJ875DRAFT_16976</name>
</gene>
<evidence type="ECO:0000256" key="1">
    <source>
        <dbReference type="SAM" id="Phobius"/>
    </source>
</evidence>
<keyword evidence="1" id="KW-1133">Transmembrane helix</keyword>
<sequence>MARMAPSPLVLALPSIATRRQEAAASGPRRCEARGSCVLYATCTRYSNSLYTHILQCSVYSLYSIYFIYSLYFIYFIYSIYSNTLYTLTPCTSYTLCTRYTLILCILLPHVLHIPYVLHILLLPILYKL</sequence>
<keyword evidence="3" id="KW-1185">Reference proteome</keyword>
<dbReference type="AlphaFoldDB" id="A0A9P8C5J7"/>
<dbReference type="Proteomes" id="UP000824998">
    <property type="component" value="Unassembled WGS sequence"/>
</dbReference>
<keyword evidence="1" id="KW-0812">Transmembrane</keyword>